<dbReference type="AlphaFoldDB" id="A0A2I2G4U4"/>
<proteinExistence type="predicted"/>
<reference evidence="1 2" key="1">
    <citation type="submission" date="2016-12" db="EMBL/GenBank/DDBJ databases">
        <title>The genomes of Aspergillus section Nigri reveals drivers in fungal speciation.</title>
        <authorList>
            <consortium name="DOE Joint Genome Institute"/>
            <person name="Vesth T.C."/>
            <person name="Nybo J."/>
            <person name="Theobald S."/>
            <person name="Brandl J."/>
            <person name="Frisvad J.C."/>
            <person name="Nielsen K.F."/>
            <person name="Lyhne E.K."/>
            <person name="Kogle M.E."/>
            <person name="Kuo A."/>
            <person name="Riley R."/>
            <person name="Clum A."/>
            <person name="Nolan M."/>
            <person name="Lipzen A."/>
            <person name="Salamov A."/>
            <person name="Henrissat B."/>
            <person name="Wiebenga A."/>
            <person name="De Vries R.P."/>
            <person name="Grigoriev I.V."/>
            <person name="Mortensen U.H."/>
            <person name="Andersen M.R."/>
            <person name="Baker S.E."/>
        </authorList>
    </citation>
    <scope>NUCLEOTIDE SEQUENCE [LARGE SCALE GENOMIC DNA]</scope>
    <source>
        <strain evidence="1 2">IBT 23096</strain>
    </source>
</reference>
<dbReference type="Proteomes" id="UP000234275">
    <property type="component" value="Unassembled WGS sequence"/>
</dbReference>
<dbReference type="VEuPathDB" id="FungiDB:P170DRAFT_199826"/>
<name>A0A2I2G4U4_9EURO</name>
<sequence>MSMSEEIEVLKAWKYIDLATLRQGCKHVIIWYRPIFAAEESRPRLRLRLSWEQLGAGDSWEMVQIGRYTSVQFDPLSSLPVYKRRDNSGHIRDAWQVYAGTESGESLFSGLRGGKITNLHNSYPAGDPLVRELSSTSCQDRGPRKLFLN</sequence>
<comment type="caution">
    <text evidence="1">The sequence shown here is derived from an EMBL/GenBank/DDBJ whole genome shotgun (WGS) entry which is preliminary data.</text>
</comment>
<dbReference type="GeneID" id="36550453"/>
<evidence type="ECO:0000313" key="2">
    <source>
        <dbReference type="Proteomes" id="UP000234275"/>
    </source>
</evidence>
<dbReference type="RefSeq" id="XP_024703202.1">
    <property type="nucleotide sequence ID" value="XM_024842755.1"/>
</dbReference>
<gene>
    <name evidence="1" type="ORF">P170DRAFT_199826</name>
</gene>
<organism evidence="1 2">
    <name type="scientific">Aspergillus steynii IBT 23096</name>
    <dbReference type="NCBI Taxonomy" id="1392250"/>
    <lineage>
        <taxon>Eukaryota</taxon>
        <taxon>Fungi</taxon>
        <taxon>Dikarya</taxon>
        <taxon>Ascomycota</taxon>
        <taxon>Pezizomycotina</taxon>
        <taxon>Eurotiomycetes</taxon>
        <taxon>Eurotiomycetidae</taxon>
        <taxon>Eurotiales</taxon>
        <taxon>Aspergillaceae</taxon>
        <taxon>Aspergillus</taxon>
        <taxon>Aspergillus subgen. Circumdati</taxon>
    </lineage>
</organism>
<accession>A0A2I2G4U4</accession>
<dbReference type="EMBL" id="MSFO01000005">
    <property type="protein sequence ID" value="PLB47900.1"/>
    <property type="molecule type" value="Genomic_DNA"/>
</dbReference>
<evidence type="ECO:0000313" key="1">
    <source>
        <dbReference type="EMBL" id="PLB47900.1"/>
    </source>
</evidence>
<keyword evidence="2" id="KW-1185">Reference proteome</keyword>
<protein>
    <submittedName>
        <fullName evidence="1">Uncharacterized protein</fullName>
    </submittedName>
</protein>